<dbReference type="PANTHER" id="PTHR47521">
    <property type="entry name" value="SERPENTINE RECEPTOR, CLASS E (EPSILON)-RELATED"/>
    <property type="match status" value="1"/>
</dbReference>
<dbReference type="OrthoDB" id="5834256at2759"/>
<evidence type="ECO:0000313" key="4">
    <source>
        <dbReference type="Proteomes" id="UP000298663"/>
    </source>
</evidence>
<feature type="transmembrane region" description="Helical" evidence="2">
    <location>
        <begin position="151"/>
        <end position="176"/>
    </location>
</feature>
<reference evidence="3 4" key="1">
    <citation type="journal article" date="2015" name="Genome Biol.">
        <title>Comparative genomics of Steinernema reveals deeply conserved gene regulatory networks.</title>
        <authorList>
            <person name="Dillman A.R."/>
            <person name="Macchietto M."/>
            <person name="Porter C.F."/>
            <person name="Rogers A."/>
            <person name="Williams B."/>
            <person name="Antoshechkin I."/>
            <person name="Lee M.M."/>
            <person name="Goodwin Z."/>
            <person name="Lu X."/>
            <person name="Lewis E.E."/>
            <person name="Goodrich-Blair H."/>
            <person name="Stock S.P."/>
            <person name="Adams B.J."/>
            <person name="Sternberg P.W."/>
            <person name="Mortazavi A."/>
        </authorList>
    </citation>
    <scope>NUCLEOTIDE SEQUENCE [LARGE SCALE GENOMIC DNA]</scope>
    <source>
        <strain evidence="3 4">ALL</strain>
    </source>
</reference>
<dbReference type="Pfam" id="PF03125">
    <property type="entry name" value="Sre"/>
    <property type="match status" value="1"/>
</dbReference>
<comment type="caution">
    <text evidence="3">The sequence shown here is derived from an EMBL/GenBank/DDBJ whole genome shotgun (WGS) entry which is preliminary data.</text>
</comment>
<feature type="transmembrane region" description="Helical" evidence="2">
    <location>
        <begin position="208"/>
        <end position="230"/>
    </location>
</feature>
<evidence type="ECO:0008006" key="5">
    <source>
        <dbReference type="Google" id="ProtNLM"/>
    </source>
</evidence>
<keyword evidence="4" id="KW-1185">Reference proteome</keyword>
<feature type="transmembrane region" description="Helical" evidence="2">
    <location>
        <begin position="117"/>
        <end position="139"/>
    </location>
</feature>
<accession>A0A4V6A0J4</accession>
<evidence type="ECO:0000256" key="1">
    <source>
        <dbReference type="ARBA" id="ARBA00006803"/>
    </source>
</evidence>
<keyword evidence="2" id="KW-0812">Transmembrane</keyword>
<evidence type="ECO:0000256" key="2">
    <source>
        <dbReference type="SAM" id="Phobius"/>
    </source>
</evidence>
<protein>
    <recommendedName>
        <fullName evidence="5">G-protein coupled receptors family 1 profile domain-containing protein</fullName>
    </recommendedName>
</protein>
<dbReference type="InterPro" id="IPR004151">
    <property type="entry name" value="7TM_GPCR_serpentine_rcpt_Sre"/>
</dbReference>
<dbReference type="Proteomes" id="UP000298663">
    <property type="component" value="Unassembled WGS sequence"/>
</dbReference>
<proteinExistence type="inferred from homology"/>
<dbReference type="GO" id="GO:0007606">
    <property type="term" value="P:sensory perception of chemical stimulus"/>
    <property type="evidence" value="ECO:0007669"/>
    <property type="project" value="InterPro"/>
</dbReference>
<feature type="transmembrane region" description="Helical" evidence="2">
    <location>
        <begin position="12"/>
        <end position="31"/>
    </location>
</feature>
<dbReference type="GO" id="GO:0016020">
    <property type="term" value="C:membrane"/>
    <property type="evidence" value="ECO:0007669"/>
    <property type="project" value="InterPro"/>
</dbReference>
<dbReference type="EMBL" id="AZBU02000006">
    <property type="protein sequence ID" value="TKR71825.1"/>
    <property type="molecule type" value="Genomic_DNA"/>
</dbReference>
<gene>
    <name evidence="3" type="ORF">L596_019361</name>
</gene>
<keyword evidence="2" id="KW-1133">Transmembrane helix</keyword>
<organism evidence="3 4">
    <name type="scientific">Steinernema carpocapsae</name>
    <name type="common">Entomopathogenic nematode</name>
    <dbReference type="NCBI Taxonomy" id="34508"/>
    <lineage>
        <taxon>Eukaryota</taxon>
        <taxon>Metazoa</taxon>
        <taxon>Ecdysozoa</taxon>
        <taxon>Nematoda</taxon>
        <taxon>Chromadorea</taxon>
        <taxon>Rhabditida</taxon>
        <taxon>Tylenchina</taxon>
        <taxon>Panagrolaimomorpha</taxon>
        <taxon>Strongyloidoidea</taxon>
        <taxon>Steinernematidae</taxon>
        <taxon>Steinernema</taxon>
    </lineage>
</organism>
<feature type="transmembrane region" description="Helical" evidence="2">
    <location>
        <begin position="82"/>
        <end position="105"/>
    </location>
</feature>
<evidence type="ECO:0000313" key="3">
    <source>
        <dbReference type="EMBL" id="TKR71825.1"/>
    </source>
</evidence>
<dbReference type="STRING" id="34508.A0A4V6A0J4"/>
<sequence>MEIVGTVPFAIYFELLLDFVAPVFIVYFLFLMQRPFFHRNLRILLTSFSLGLLVLVLSRIAIVIDDIFVAYLPLSSKIALHTIHAACILEIMDASVLLALERVVATWTVSKYEEINCCLIPVGLCVIMWLCNGGFAYFVVTRMLDMNNERHIQSCLIGFSIALLANCIGLVVFIFVNAHNRRCWTRDLQKNLTHRYQIKENVRTSQQLLCALLVDFAVSIFMFGVMYHQISSKDGLTKATKILSQAFDIVTASTAILMPSLFIRTHPRLSKVARKHLCGTKKAKPIHRISSVKRTVAEEGNLYFSQLAKSWDLNARR</sequence>
<keyword evidence="2" id="KW-0472">Membrane</keyword>
<dbReference type="InterPro" id="IPR052860">
    <property type="entry name" value="NRL-GPCR1"/>
</dbReference>
<feature type="transmembrane region" description="Helical" evidence="2">
    <location>
        <begin position="43"/>
        <end position="62"/>
    </location>
</feature>
<dbReference type="AlphaFoldDB" id="A0A4V6A0J4"/>
<reference evidence="3 4" key="2">
    <citation type="journal article" date="2019" name="G3 (Bethesda)">
        <title>Hybrid Assembly of the Genome of the Entomopathogenic Nematode Steinernema carpocapsae Identifies the X-Chromosome.</title>
        <authorList>
            <person name="Serra L."/>
            <person name="Macchietto M."/>
            <person name="Macias-Munoz A."/>
            <person name="McGill C.J."/>
            <person name="Rodriguez I.M."/>
            <person name="Rodriguez B."/>
            <person name="Murad R."/>
            <person name="Mortazavi A."/>
        </authorList>
    </citation>
    <scope>NUCLEOTIDE SEQUENCE [LARGE SCALE GENOMIC DNA]</scope>
    <source>
        <strain evidence="3 4">ALL</strain>
    </source>
</reference>
<comment type="similarity">
    <text evidence="1">Belongs to the nematode receptor-like protein sre family.</text>
</comment>
<name>A0A4V6A0J4_STECR</name>
<feature type="transmembrane region" description="Helical" evidence="2">
    <location>
        <begin position="242"/>
        <end position="263"/>
    </location>
</feature>